<evidence type="ECO:0000256" key="9">
    <source>
        <dbReference type="SAM" id="MobiDB-lite"/>
    </source>
</evidence>
<dbReference type="AlphaFoldDB" id="A0AAN7A4E3"/>
<comment type="caution">
    <text evidence="11">The sequence shown here is derived from an EMBL/GenBank/DDBJ whole genome shotgun (WGS) entry which is preliminary data.</text>
</comment>
<dbReference type="EMBL" id="MU866391">
    <property type="protein sequence ID" value="KAK4172809.1"/>
    <property type="molecule type" value="Genomic_DNA"/>
</dbReference>
<name>A0AAN7A4E3_9PEZI</name>
<comment type="similarity">
    <text evidence="8">Belongs to the ustYa family.</text>
</comment>
<evidence type="ECO:0000256" key="1">
    <source>
        <dbReference type="ARBA" id="ARBA00004167"/>
    </source>
</evidence>
<dbReference type="GO" id="GO:0043386">
    <property type="term" value="P:mycotoxin biosynthetic process"/>
    <property type="evidence" value="ECO:0007669"/>
    <property type="project" value="InterPro"/>
</dbReference>
<gene>
    <name evidence="11" type="ORF">QBC36DRAFT_361584</name>
</gene>
<sequence>MTTGRLGGEVGIDNGRLNQLTCIPAAVIYQDEQATSTKMETSEHTHCKAFRISEWEHQEDTSLHVDQTESQHASLVKSSNRSQIMAILFPWLFNAVFLALLASRLFYNLDTELCHYTFNAGVPSPVEDVVEYVPVQFHRAFGRDLPPYQGWPDDEKNDLWEALYSYGASIHVDENLASQLHDKAERAPVHGLENKYIVEIDVFHQLHCMLHIDHCIESLRQSITCHSDINAFTYWWLDSKKIMEPELGTMHVYRNFSKIRDWAFDRFVNLADRRKHVENSRIVDYSGWGLNPENAPVVEKAPSCWKSNAADLATSESPGMATSGGTMSQVIGNFWIVKPGTNSLAQVNPSAVARKISKCNWYLLTVLSAVENFAGTTAASSSEITPLIAPTTGSDGPLNDASSPLSID</sequence>
<evidence type="ECO:0000256" key="10">
    <source>
        <dbReference type="SAM" id="Phobius"/>
    </source>
</evidence>
<keyword evidence="3 10" id="KW-0812">Transmembrane</keyword>
<dbReference type="Pfam" id="PF11807">
    <property type="entry name" value="UstYa"/>
    <property type="match status" value="2"/>
</dbReference>
<dbReference type="InterPro" id="IPR021765">
    <property type="entry name" value="UstYa-like"/>
</dbReference>
<dbReference type="PANTHER" id="PTHR33365:SF4">
    <property type="entry name" value="CYCLOCHLOROTINE BIOSYNTHESIS PROTEIN O"/>
    <property type="match status" value="1"/>
</dbReference>
<proteinExistence type="inferred from homology"/>
<reference evidence="11" key="1">
    <citation type="journal article" date="2023" name="Mol. Phylogenet. Evol.">
        <title>Genome-scale phylogeny and comparative genomics of the fungal order Sordariales.</title>
        <authorList>
            <person name="Hensen N."/>
            <person name="Bonometti L."/>
            <person name="Westerberg I."/>
            <person name="Brannstrom I.O."/>
            <person name="Guillou S."/>
            <person name="Cros-Aarteil S."/>
            <person name="Calhoun S."/>
            <person name="Haridas S."/>
            <person name="Kuo A."/>
            <person name="Mondo S."/>
            <person name="Pangilinan J."/>
            <person name="Riley R."/>
            <person name="LaButti K."/>
            <person name="Andreopoulos B."/>
            <person name="Lipzen A."/>
            <person name="Chen C."/>
            <person name="Yan M."/>
            <person name="Daum C."/>
            <person name="Ng V."/>
            <person name="Clum A."/>
            <person name="Steindorff A."/>
            <person name="Ohm R.A."/>
            <person name="Martin F."/>
            <person name="Silar P."/>
            <person name="Natvig D.O."/>
            <person name="Lalanne C."/>
            <person name="Gautier V."/>
            <person name="Ament-Velasquez S.L."/>
            <person name="Kruys A."/>
            <person name="Hutchinson M.I."/>
            <person name="Powell A.J."/>
            <person name="Barry K."/>
            <person name="Miller A.N."/>
            <person name="Grigoriev I.V."/>
            <person name="Debuchy R."/>
            <person name="Gladieux P."/>
            <person name="Hiltunen Thoren M."/>
            <person name="Johannesson H."/>
        </authorList>
    </citation>
    <scope>NUCLEOTIDE SEQUENCE</scope>
    <source>
        <strain evidence="11">CBS 892.96</strain>
    </source>
</reference>
<protein>
    <recommendedName>
        <fullName evidence="13">Tat pathway signal sequence</fullName>
    </recommendedName>
</protein>
<evidence type="ECO:0000256" key="8">
    <source>
        <dbReference type="ARBA" id="ARBA00035112"/>
    </source>
</evidence>
<feature type="region of interest" description="Disordered" evidence="9">
    <location>
        <begin position="386"/>
        <end position="408"/>
    </location>
</feature>
<dbReference type="Proteomes" id="UP001302321">
    <property type="component" value="Unassembled WGS sequence"/>
</dbReference>
<evidence type="ECO:0000256" key="4">
    <source>
        <dbReference type="ARBA" id="ARBA00022989"/>
    </source>
</evidence>
<feature type="transmembrane region" description="Helical" evidence="10">
    <location>
        <begin position="84"/>
        <end position="107"/>
    </location>
</feature>
<accession>A0AAN7A4E3</accession>
<evidence type="ECO:0000256" key="3">
    <source>
        <dbReference type="ARBA" id="ARBA00022692"/>
    </source>
</evidence>
<comment type="subcellular location">
    <subcellularLocation>
        <location evidence="1">Membrane</location>
        <topology evidence="1">Single-pass membrane protein</topology>
    </subcellularLocation>
</comment>
<keyword evidence="4 10" id="KW-1133">Transmembrane helix</keyword>
<dbReference type="PANTHER" id="PTHR33365">
    <property type="entry name" value="YALI0B05434P"/>
    <property type="match status" value="1"/>
</dbReference>
<evidence type="ECO:0000313" key="11">
    <source>
        <dbReference type="EMBL" id="KAK4172809.1"/>
    </source>
</evidence>
<evidence type="ECO:0000256" key="7">
    <source>
        <dbReference type="ARBA" id="ARBA00023180"/>
    </source>
</evidence>
<evidence type="ECO:0008006" key="13">
    <source>
        <dbReference type="Google" id="ProtNLM"/>
    </source>
</evidence>
<dbReference type="GO" id="GO:0016020">
    <property type="term" value="C:membrane"/>
    <property type="evidence" value="ECO:0007669"/>
    <property type="project" value="UniProtKB-SubCell"/>
</dbReference>
<evidence type="ECO:0000313" key="12">
    <source>
        <dbReference type="Proteomes" id="UP001302321"/>
    </source>
</evidence>
<evidence type="ECO:0000256" key="6">
    <source>
        <dbReference type="ARBA" id="ARBA00023136"/>
    </source>
</evidence>
<comment type="pathway">
    <text evidence="2">Mycotoxin biosynthesis.</text>
</comment>
<organism evidence="11 12">
    <name type="scientific">Triangularia setosa</name>
    <dbReference type="NCBI Taxonomy" id="2587417"/>
    <lineage>
        <taxon>Eukaryota</taxon>
        <taxon>Fungi</taxon>
        <taxon>Dikarya</taxon>
        <taxon>Ascomycota</taxon>
        <taxon>Pezizomycotina</taxon>
        <taxon>Sordariomycetes</taxon>
        <taxon>Sordariomycetidae</taxon>
        <taxon>Sordariales</taxon>
        <taxon>Podosporaceae</taxon>
        <taxon>Triangularia</taxon>
    </lineage>
</organism>
<keyword evidence="7" id="KW-0325">Glycoprotein</keyword>
<evidence type="ECO:0000256" key="2">
    <source>
        <dbReference type="ARBA" id="ARBA00004685"/>
    </source>
</evidence>
<evidence type="ECO:0000256" key="5">
    <source>
        <dbReference type="ARBA" id="ARBA00023026"/>
    </source>
</evidence>
<reference evidence="11" key="2">
    <citation type="submission" date="2023-05" db="EMBL/GenBank/DDBJ databases">
        <authorList>
            <consortium name="Lawrence Berkeley National Laboratory"/>
            <person name="Steindorff A."/>
            <person name="Hensen N."/>
            <person name="Bonometti L."/>
            <person name="Westerberg I."/>
            <person name="Brannstrom I.O."/>
            <person name="Guillou S."/>
            <person name="Cros-Aarteil S."/>
            <person name="Calhoun S."/>
            <person name="Haridas S."/>
            <person name="Kuo A."/>
            <person name="Mondo S."/>
            <person name="Pangilinan J."/>
            <person name="Riley R."/>
            <person name="Labutti K."/>
            <person name="Andreopoulos B."/>
            <person name="Lipzen A."/>
            <person name="Chen C."/>
            <person name="Yanf M."/>
            <person name="Daum C."/>
            <person name="Ng V."/>
            <person name="Clum A."/>
            <person name="Ohm R."/>
            <person name="Martin F."/>
            <person name="Silar P."/>
            <person name="Natvig D."/>
            <person name="Lalanne C."/>
            <person name="Gautier V."/>
            <person name="Ament-Velasquez S.L."/>
            <person name="Kruys A."/>
            <person name="Hutchinson M.I."/>
            <person name="Powell A.J."/>
            <person name="Barry K."/>
            <person name="Miller A.N."/>
            <person name="Grigoriev I.V."/>
            <person name="Debuchy R."/>
            <person name="Gladieux P."/>
            <person name="Thoren M.H."/>
            <person name="Johannesson H."/>
        </authorList>
    </citation>
    <scope>NUCLEOTIDE SEQUENCE</scope>
    <source>
        <strain evidence="11">CBS 892.96</strain>
    </source>
</reference>
<keyword evidence="12" id="KW-1185">Reference proteome</keyword>
<keyword evidence="6 10" id="KW-0472">Membrane</keyword>
<keyword evidence="5" id="KW-0843">Virulence</keyword>